<evidence type="ECO:0000259" key="5">
    <source>
        <dbReference type="Pfam" id="PF00535"/>
    </source>
</evidence>
<keyword evidence="4" id="KW-0472">Membrane</keyword>
<dbReference type="Pfam" id="PF00535">
    <property type="entry name" value="Glycos_transf_2"/>
    <property type="match status" value="1"/>
</dbReference>
<evidence type="ECO:0000313" key="6">
    <source>
        <dbReference type="EMBL" id="SMH31872.1"/>
    </source>
</evidence>
<feature type="transmembrane region" description="Helical" evidence="4">
    <location>
        <begin position="365"/>
        <end position="386"/>
    </location>
</feature>
<keyword evidence="3 6" id="KW-0808">Transferase</keyword>
<dbReference type="Gene3D" id="3.90.550.10">
    <property type="entry name" value="Spore Coat Polysaccharide Biosynthesis Protein SpsA, Chain A"/>
    <property type="match status" value="1"/>
</dbReference>
<keyword evidence="4" id="KW-1133">Transmembrane helix</keyword>
<comment type="similarity">
    <text evidence="1">Belongs to the glycosyltransferase 2 family.</text>
</comment>
<keyword evidence="2" id="KW-0328">Glycosyltransferase</keyword>
<dbReference type="EMBL" id="FXBJ01000002">
    <property type="protein sequence ID" value="SMH31872.1"/>
    <property type="molecule type" value="Genomic_DNA"/>
</dbReference>
<dbReference type="SUPFAM" id="SSF53448">
    <property type="entry name" value="Nucleotide-diphospho-sugar transferases"/>
    <property type="match status" value="1"/>
</dbReference>
<dbReference type="STRING" id="1073423.SAMN04488700_1317"/>
<dbReference type="PANTHER" id="PTHR43630:SF1">
    <property type="entry name" value="POLY-BETA-1,6-N-ACETYL-D-GLUCOSAMINE SYNTHASE"/>
    <property type="match status" value="1"/>
</dbReference>
<feature type="domain" description="Glycosyltransferase 2-like" evidence="5">
    <location>
        <begin position="61"/>
        <end position="203"/>
    </location>
</feature>
<evidence type="ECO:0000256" key="4">
    <source>
        <dbReference type="SAM" id="Phobius"/>
    </source>
</evidence>
<name>A0A1X7N3D4_9LACT</name>
<reference evidence="6 7" key="1">
    <citation type="submission" date="2017-04" db="EMBL/GenBank/DDBJ databases">
        <authorList>
            <person name="Afonso C.L."/>
            <person name="Miller P.J."/>
            <person name="Scott M.A."/>
            <person name="Spackman E."/>
            <person name="Goraichik I."/>
            <person name="Dimitrov K.M."/>
            <person name="Suarez D.L."/>
            <person name="Swayne D.E."/>
        </authorList>
    </citation>
    <scope>NUCLEOTIDE SEQUENCE [LARGE SCALE GENOMIC DNA]</scope>
    <source>
        <strain evidence="6 7">LMG26642</strain>
    </source>
</reference>
<sequence length="474" mass="54481">MNIVDIIYAINVFFFFYMFLYALVFFATTIFSAFNLDDFFKRKNHMSQTVINNRANFIPISILVPAYNEEVTIVDSIKSLLNLDYPTYEIIIVNDGSKDKTVETVIETFNLKKVLKPYRRLVESNEALGIYEGGEKIKIILVDKENGGKSDALNMGINVSSFPTFLCVDADSMLQVDALQRIVEPFLEDDTTVAVGGNIKISNHVIIEEGKVLEVESPKKALVIFQMIEYLRVFLNSRISLNGINGNLIISGAFGLYNKQAIVNIGGYTNGLMGEDMEIVMKIHSFYKKNKIPYKTSYVPDAICWTQVPEDLNTLKRQRRRWHVGLGQSLKMHKYMFLNLKYGLVGMISFPYFLLFEYITPFLEVLGMVTITLSYLLGIINLNFFLFYLLIYMGYNIIVSMISIIIERYMFSATTSTRLTLKLIFYSIVESFGYRQMMSLFRIGNIFKRSHQWGEMTRKEGKKAEVDHSVEVPK</sequence>
<organism evidence="6 7">
    <name type="scientific">Carnobacterium iners</name>
    <dbReference type="NCBI Taxonomy" id="1073423"/>
    <lineage>
        <taxon>Bacteria</taxon>
        <taxon>Bacillati</taxon>
        <taxon>Bacillota</taxon>
        <taxon>Bacilli</taxon>
        <taxon>Lactobacillales</taxon>
        <taxon>Carnobacteriaceae</taxon>
        <taxon>Carnobacterium</taxon>
    </lineage>
</organism>
<dbReference type="CDD" id="cd06423">
    <property type="entry name" value="CESA_like"/>
    <property type="match status" value="1"/>
</dbReference>
<dbReference type="InterPro" id="IPR001173">
    <property type="entry name" value="Glyco_trans_2-like"/>
</dbReference>
<dbReference type="GO" id="GO:0016757">
    <property type="term" value="F:glycosyltransferase activity"/>
    <property type="evidence" value="ECO:0007669"/>
    <property type="project" value="UniProtKB-KW"/>
</dbReference>
<dbReference type="OrthoDB" id="9766299at2"/>
<dbReference type="InterPro" id="IPR029044">
    <property type="entry name" value="Nucleotide-diphossugar_trans"/>
</dbReference>
<feature type="transmembrane region" description="Helical" evidence="4">
    <location>
        <begin position="6"/>
        <end position="36"/>
    </location>
</feature>
<dbReference type="AlphaFoldDB" id="A0A1X7N3D4"/>
<protein>
    <submittedName>
        <fullName evidence="6">Glycosyltransferase, catalytic subunit of cellulose synthase and poly-beta-1,6-N-acetylglucosamine synthase</fullName>
    </submittedName>
</protein>
<dbReference type="PANTHER" id="PTHR43630">
    <property type="entry name" value="POLY-BETA-1,6-N-ACETYL-D-GLUCOSAMINE SYNTHASE"/>
    <property type="match status" value="1"/>
</dbReference>
<dbReference type="RefSeq" id="WP_085559489.1">
    <property type="nucleotide sequence ID" value="NZ_FOAH01000007.1"/>
</dbReference>
<feature type="transmembrane region" description="Helical" evidence="4">
    <location>
        <begin position="393"/>
        <end position="411"/>
    </location>
</feature>
<evidence type="ECO:0000256" key="2">
    <source>
        <dbReference type="ARBA" id="ARBA00022676"/>
    </source>
</evidence>
<proteinExistence type="inferred from homology"/>
<keyword evidence="7" id="KW-1185">Reference proteome</keyword>
<keyword evidence="4" id="KW-0812">Transmembrane</keyword>
<evidence type="ECO:0000313" key="7">
    <source>
        <dbReference type="Proteomes" id="UP000193435"/>
    </source>
</evidence>
<accession>A0A1X7N3D4</accession>
<gene>
    <name evidence="6" type="ORF">SAMN04488700_1317</name>
</gene>
<dbReference type="Proteomes" id="UP000193435">
    <property type="component" value="Unassembled WGS sequence"/>
</dbReference>
<evidence type="ECO:0000256" key="1">
    <source>
        <dbReference type="ARBA" id="ARBA00006739"/>
    </source>
</evidence>
<evidence type="ECO:0000256" key="3">
    <source>
        <dbReference type="ARBA" id="ARBA00022679"/>
    </source>
</evidence>